<dbReference type="STRING" id="280093.SAMN05443373_10938"/>
<feature type="binding site" description="in other chain" evidence="2">
    <location>
        <position position="138"/>
    </location>
    <ligand>
        <name>carbamoyl phosphate</name>
        <dbReference type="ChEBI" id="CHEBI:58228"/>
        <note>ligand shared between two neighboring subunits</note>
    </ligand>
</feature>
<comment type="similarity">
    <text evidence="2">Belongs to the aspartate/ornithine carbamoyltransferase superfamily. SOTCase family.</text>
</comment>
<evidence type="ECO:0000256" key="1">
    <source>
        <dbReference type="ARBA" id="ARBA00022679"/>
    </source>
</evidence>
<comment type="pathway">
    <text evidence="2">Amino-acid biosynthesis; L-arginine biosynthesis.</text>
</comment>
<dbReference type="InterPro" id="IPR006131">
    <property type="entry name" value="Asp_carbamoyltransf_Asp/Orn-bd"/>
</dbReference>
<protein>
    <recommendedName>
        <fullName evidence="2">N-succinylornithine carbamoyltransferase</fullName>
        <ecNumber evidence="2">2.1.3.11</ecNumber>
    </recommendedName>
    <alternativeName>
        <fullName evidence="2">N-succinyl-L-ornithine transcarbamylase</fullName>
        <shortName evidence="2">SOTCase</shortName>
    </alternativeName>
</protein>
<feature type="binding site" evidence="2">
    <location>
        <position position="103"/>
    </location>
    <ligand>
        <name>carbamoyl phosphate</name>
        <dbReference type="ChEBI" id="CHEBI:58228"/>
        <note>ligand shared between two neighboring subunits</note>
    </ligand>
</feature>
<dbReference type="EMBL" id="FQWO01000009">
    <property type="protein sequence ID" value="SHH21025.1"/>
    <property type="molecule type" value="Genomic_DNA"/>
</dbReference>
<gene>
    <name evidence="2" type="primary">argF'</name>
    <name evidence="5" type="ORF">BC624_10839</name>
    <name evidence="6" type="ORF">SAMN05443373_10938</name>
</gene>
<feature type="binding site" description="in other chain" evidence="2">
    <location>
        <position position="328"/>
    </location>
    <ligand>
        <name>carbamoyl phosphate</name>
        <dbReference type="ChEBI" id="CHEBI:58228"/>
        <note>ligand shared between two neighboring subunits</note>
    </ligand>
</feature>
<dbReference type="InterPro" id="IPR006132">
    <property type="entry name" value="Asp/Orn_carbamoyltranf_P-bd"/>
</dbReference>
<keyword evidence="2" id="KW-0028">Amino-acid biosynthesis</keyword>
<dbReference type="PRINTS" id="PR00101">
    <property type="entry name" value="ATCASE"/>
</dbReference>
<feature type="binding site" evidence="2">
    <location>
        <position position="304"/>
    </location>
    <ligand>
        <name>N(2)-succinyl-L-ornithine</name>
        <dbReference type="ChEBI" id="CHEBI:58514"/>
    </ligand>
</feature>
<feature type="binding site" evidence="2">
    <location>
        <position position="264"/>
    </location>
    <ligand>
        <name>N(2)-succinyl-L-ornithine</name>
        <dbReference type="ChEBI" id="CHEBI:58514"/>
    </ligand>
</feature>
<feature type="binding site" evidence="2">
    <location>
        <position position="170"/>
    </location>
    <ligand>
        <name>N(2)-succinyl-L-ornithine</name>
        <dbReference type="ChEBI" id="CHEBI:58514"/>
    </ligand>
</feature>
<dbReference type="Pfam" id="PF00185">
    <property type="entry name" value="OTCace"/>
    <property type="match status" value="1"/>
</dbReference>
<dbReference type="InterPro" id="IPR006130">
    <property type="entry name" value="Asp/Orn_carbamoylTrfase"/>
</dbReference>
<dbReference type="GO" id="GO:0004585">
    <property type="term" value="F:ornithine carbamoyltransferase activity"/>
    <property type="evidence" value="ECO:0007669"/>
    <property type="project" value="InterPro"/>
</dbReference>
<comment type="subunit">
    <text evidence="2">Homotrimer.</text>
</comment>
<reference evidence="7" key="2">
    <citation type="submission" date="2016-11" db="EMBL/GenBank/DDBJ databases">
        <authorList>
            <person name="Varghese N."/>
            <person name="Submissions S."/>
        </authorList>
    </citation>
    <scope>NUCLEOTIDE SEQUENCE [LARGE SCALE GENOMIC DNA]</scope>
    <source>
        <strain evidence="7">DSM 19729</strain>
    </source>
</reference>
<keyword evidence="8" id="KW-1185">Reference proteome</keyword>
<organism evidence="6 7">
    <name type="scientific">Flavobacterium granuli</name>
    <dbReference type="NCBI Taxonomy" id="280093"/>
    <lineage>
        <taxon>Bacteria</taxon>
        <taxon>Pseudomonadati</taxon>
        <taxon>Bacteroidota</taxon>
        <taxon>Flavobacteriia</taxon>
        <taxon>Flavobacteriales</taxon>
        <taxon>Flavobacteriaceae</taxon>
        <taxon>Flavobacterium</taxon>
    </lineage>
</organism>
<dbReference type="Pfam" id="PF02729">
    <property type="entry name" value="OTCace_N"/>
    <property type="match status" value="1"/>
</dbReference>
<evidence type="ECO:0000313" key="6">
    <source>
        <dbReference type="EMBL" id="SHH21025.1"/>
    </source>
</evidence>
<feature type="binding site" description="in other chain" evidence="2">
    <location>
        <begin position="300"/>
        <end position="301"/>
    </location>
    <ligand>
        <name>carbamoyl phosphate</name>
        <dbReference type="ChEBI" id="CHEBI:58228"/>
        <note>ligand shared between two neighboring subunits</note>
    </ligand>
</feature>
<dbReference type="Gene3D" id="3.40.50.1370">
    <property type="entry name" value="Aspartate/ornithine carbamoyltransferase"/>
    <property type="match status" value="2"/>
</dbReference>
<dbReference type="Proteomes" id="UP000237771">
    <property type="component" value="Unassembled WGS sequence"/>
</dbReference>
<dbReference type="GO" id="GO:0016597">
    <property type="term" value="F:amino acid binding"/>
    <property type="evidence" value="ECO:0007669"/>
    <property type="project" value="InterPro"/>
</dbReference>
<reference evidence="6" key="1">
    <citation type="submission" date="2016-11" db="EMBL/GenBank/DDBJ databases">
        <authorList>
            <person name="Jaros S."/>
            <person name="Januszkiewicz K."/>
            <person name="Wedrychowicz H."/>
        </authorList>
    </citation>
    <scope>NUCLEOTIDE SEQUENCE [LARGE SCALE GENOMIC DNA]</scope>
    <source>
        <strain evidence="6">DSM 19729</strain>
    </source>
</reference>
<name>A0A1M5R3M4_9FLAO</name>
<dbReference type="NCBIfam" id="NF003384">
    <property type="entry name" value="PRK04523.1"/>
    <property type="match status" value="1"/>
</dbReference>
<comment type="function">
    <text evidence="2">Catalyzes the transfer of the carbamoyl group from carbamoyl phosphate to the delta-amino group of N(2)-succinyl-L-ornithine to produce N(2)-succinyl-L-citrulline. Is essential for arginine biosynthesis.</text>
</comment>
<dbReference type="PANTHER" id="PTHR45753:SF3">
    <property type="entry name" value="ORNITHINE TRANSCARBAMYLASE, MITOCHONDRIAL"/>
    <property type="match status" value="1"/>
</dbReference>
<dbReference type="GO" id="GO:0042450">
    <property type="term" value="P:L-arginine biosynthetic process via ornithine"/>
    <property type="evidence" value="ECO:0007669"/>
    <property type="project" value="TreeGrafter"/>
</dbReference>
<comment type="catalytic activity">
    <reaction evidence="2">
        <text>N(2)-succinyl-L-ornithine + carbamoyl phosphate = N(2)-succinyl-L-citrulline + phosphate + H(+)</text>
        <dbReference type="Rhea" id="RHEA:25884"/>
        <dbReference type="ChEBI" id="CHEBI:15378"/>
        <dbReference type="ChEBI" id="CHEBI:43474"/>
        <dbReference type="ChEBI" id="CHEBI:58228"/>
        <dbReference type="ChEBI" id="CHEBI:58514"/>
        <dbReference type="ChEBI" id="CHEBI:58862"/>
        <dbReference type="EC" id="2.1.3.11"/>
    </reaction>
</comment>
<dbReference type="SUPFAM" id="SSF53671">
    <property type="entry name" value="Aspartate/ornithine carbamoyltransferase"/>
    <property type="match status" value="1"/>
</dbReference>
<evidence type="ECO:0000259" key="4">
    <source>
        <dbReference type="Pfam" id="PF02729"/>
    </source>
</evidence>
<dbReference type="AlphaFoldDB" id="A0A1M5R3M4"/>
<dbReference type="PRINTS" id="PR00100">
    <property type="entry name" value="AOTCASE"/>
</dbReference>
<dbReference type="HAMAP" id="MF_02235">
    <property type="entry name" value="SOTCase"/>
    <property type="match status" value="1"/>
</dbReference>
<proteinExistence type="inferred from homology"/>
<accession>A0A1M5R3M4</accession>
<evidence type="ECO:0000259" key="3">
    <source>
        <dbReference type="Pfam" id="PF00185"/>
    </source>
</evidence>
<sequence>MRLIVNPVNRFNAQAKLTDGVNNRLNNKTMNYTSIKDIDSLQKWVKQALKIKNKPLKNHKLGKNKTLGMLFFNPSLRTRLSTQKAALNLGMNVMVMNFTSEGWTLEFADGAIMNQGASEHIKEAAEVVSQYCDIIAIRAFAGLVDKEKDNAETVLAGFLKHATVPIVNMEGATGHPLQSLADAITMEEFKTEHKPKVVLSWAPHPKALPQAVANSFVEMMQLQDADFVITHPKGYELNPEITKDSKIEYDQDKAFENADFIYVKNWSNYTDYGQVTNSDSNWTVTADKMKLTNNAKFMHCLPVRRNVIVTDEVIDSENSIVIQQANNRTYAAQLVLQKILKNGSASKEKSKSKAKKDK</sequence>
<dbReference type="UniPathway" id="UPA00068"/>
<evidence type="ECO:0000256" key="2">
    <source>
        <dbReference type="HAMAP-Rule" id="MF_02235"/>
    </source>
</evidence>
<evidence type="ECO:0000313" key="8">
    <source>
        <dbReference type="Proteomes" id="UP000237771"/>
    </source>
</evidence>
<dbReference type="EC" id="2.1.3.11" evidence="2"/>
<reference evidence="5 8" key="3">
    <citation type="submission" date="2018-03" db="EMBL/GenBank/DDBJ databases">
        <title>Genomic Encyclopedia of Archaeal and Bacterial Type Strains, Phase II (KMG-II): from individual species to whole genera.</title>
        <authorList>
            <person name="Goeker M."/>
        </authorList>
    </citation>
    <scope>NUCLEOTIDE SEQUENCE [LARGE SCALE GENOMIC DNA]</scope>
    <source>
        <strain evidence="5 8">DSM 17797</strain>
    </source>
</reference>
<feature type="domain" description="Aspartate/ornithine carbamoyltransferase Asp/Orn-binding" evidence="3">
    <location>
        <begin position="212"/>
        <end position="336"/>
    </location>
</feature>
<dbReference type="GO" id="GO:0019240">
    <property type="term" value="P:citrulline biosynthetic process"/>
    <property type="evidence" value="ECO:0007669"/>
    <property type="project" value="TreeGrafter"/>
</dbReference>
<feature type="binding site" description="in other chain" evidence="2">
    <location>
        <begin position="75"/>
        <end position="78"/>
    </location>
    <ligand>
        <name>carbamoyl phosphate</name>
        <dbReference type="ChEBI" id="CHEBI:58228"/>
        <note>ligand shared between two neighboring subunits</note>
    </ligand>
</feature>
<dbReference type="InterPro" id="IPR036901">
    <property type="entry name" value="Asp/Orn_carbamoylTrfase_sf"/>
</dbReference>
<evidence type="ECO:0000313" key="5">
    <source>
        <dbReference type="EMBL" id="PRZ21601.1"/>
    </source>
</evidence>
<feature type="domain" description="Aspartate/ornithine carbamoyltransferase carbamoyl-P binding" evidence="4">
    <location>
        <begin position="34"/>
        <end position="188"/>
    </location>
</feature>
<feature type="binding site" evidence="2">
    <location>
        <position position="204"/>
    </location>
    <ligand>
        <name>N(2)-succinyl-L-ornithine</name>
        <dbReference type="ChEBI" id="CHEBI:58514"/>
    </ligand>
</feature>
<feature type="binding site" description="in other chain" evidence="2">
    <location>
        <begin position="175"/>
        <end position="178"/>
    </location>
    <ligand>
        <name>carbamoyl phosphate</name>
        <dbReference type="ChEBI" id="CHEBI:58228"/>
        <note>ligand shared between two neighboring subunits</note>
    </ligand>
</feature>
<keyword evidence="1 2" id="KW-0808">Transferase</keyword>
<dbReference type="PANTHER" id="PTHR45753">
    <property type="entry name" value="ORNITHINE CARBAMOYLTRANSFERASE, MITOCHONDRIAL"/>
    <property type="match status" value="1"/>
</dbReference>
<dbReference type="InterPro" id="IPR043696">
    <property type="entry name" value="ArgF'-like"/>
</dbReference>
<dbReference type="EMBL" id="PVUB01000008">
    <property type="protein sequence ID" value="PRZ21601.1"/>
    <property type="molecule type" value="Genomic_DNA"/>
</dbReference>
<dbReference type="Proteomes" id="UP000184384">
    <property type="component" value="Unassembled WGS sequence"/>
</dbReference>
<keyword evidence="2" id="KW-0055">Arginine biosynthesis</keyword>
<evidence type="ECO:0000313" key="7">
    <source>
        <dbReference type="Proteomes" id="UP000184384"/>
    </source>
</evidence>